<dbReference type="PANTHER" id="PTHR10625">
    <property type="entry name" value="HISTONE DEACETYLASE HDAC1-RELATED"/>
    <property type="match status" value="1"/>
</dbReference>
<dbReference type="AlphaFoldDB" id="A0A7L1GGF0"/>
<dbReference type="EMBL" id="VXBD01007588">
    <property type="protein sequence ID" value="NXN12720.1"/>
    <property type="molecule type" value="Genomic_DNA"/>
</dbReference>
<dbReference type="InterPro" id="IPR023801">
    <property type="entry name" value="His_deacetylse_dom"/>
</dbReference>
<evidence type="ECO:0000313" key="3">
    <source>
        <dbReference type="EMBL" id="NXN12720.1"/>
    </source>
</evidence>
<feature type="non-terminal residue" evidence="3">
    <location>
        <position position="197"/>
    </location>
</feature>
<dbReference type="Pfam" id="PF00850">
    <property type="entry name" value="Hist_deacetyl"/>
    <property type="match status" value="1"/>
</dbReference>
<reference evidence="3 4" key="1">
    <citation type="submission" date="2019-09" db="EMBL/GenBank/DDBJ databases">
        <title>Bird 10,000 Genomes (B10K) Project - Family phase.</title>
        <authorList>
            <person name="Zhang G."/>
        </authorList>
    </citation>
    <scope>NUCLEOTIDE SEQUENCE [LARGE SCALE GENOMIC DNA]</scope>
    <source>
        <strain evidence="3">B10K-DU-001-78</strain>
        <tissue evidence="3">Muscle</tissue>
    </source>
</reference>
<sequence length="197" mass="20695">MLKHQCTCGNTNIHPEHAGRIQSIWSRLQETGLLGRCEVRPTPWPGLGVEGGGEVPPVSHPGQEGDAGGDPDGALRAPHAALRHQPPQPPEARQQEAPGSHQPEDVCGAALRGHRGEHGLGCPGVPLSHGIPLALLMPSVPQVDSDTVWNEMHSSSAVRMAVGCLVELAFKVAAGEIKNGFAVIRPPGHHAEESTAM</sequence>
<feature type="region of interest" description="Disordered" evidence="1">
    <location>
        <begin position="44"/>
        <end position="107"/>
    </location>
</feature>
<organism evidence="3 4">
    <name type="scientific">Indicator maculatus</name>
    <name type="common">spotted honeyguide</name>
    <dbReference type="NCBI Taxonomy" id="545262"/>
    <lineage>
        <taxon>Eukaryota</taxon>
        <taxon>Metazoa</taxon>
        <taxon>Chordata</taxon>
        <taxon>Craniata</taxon>
        <taxon>Vertebrata</taxon>
        <taxon>Euteleostomi</taxon>
        <taxon>Archelosauria</taxon>
        <taxon>Archosauria</taxon>
        <taxon>Dinosauria</taxon>
        <taxon>Saurischia</taxon>
        <taxon>Theropoda</taxon>
        <taxon>Coelurosauria</taxon>
        <taxon>Aves</taxon>
        <taxon>Neognathae</taxon>
        <taxon>Neoaves</taxon>
        <taxon>Telluraves</taxon>
        <taxon>Coraciimorphae</taxon>
        <taxon>Piciformes</taxon>
        <taxon>Indicatoridae</taxon>
        <taxon>Indicator</taxon>
    </lineage>
</organism>
<dbReference type="InterPro" id="IPR023696">
    <property type="entry name" value="Ureohydrolase_dom_sf"/>
</dbReference>
<evidence type="ECO:0000256" key="1">
    <source>
        <dbReference type="SAM" id="MobiDB-lite"/>
    </source>
</evidence>
<dbReference type="GO" id="GO:0040029">
    <property type="term" value="P:epigenetic regulation of gene expression"/>
    <property type="evidence" value="ECO:0007669"/>
    <property type="project" value="TreeGrafter"/>
</dbReference>
<dbReference type="SUPFAM" id="SSF52768">
    <property type="entry name" value="Arginase/deacetylase"/>
    <property type="match status" value="1"/>
</dbReference>
<dbReference type="Proteomes" id="UP000557230">
    <property type="component" value="Unassembled WGS sequence"/>
</dbReference>
<proteinExistence type="predicted"/>
<name>A0A7L1GGF0_9PICI</name>
<keyword evidence="4" id="KW-1185">Reference proteome</keyword>
<gene>
    <name evidence="3" type="primary">Hdac5</name>
    <name evidence="3" type="ORF">INDMAC_R15482</name>
</gene>
<protein>
    <submittedName>
        <fullName evidence="3">HDAC5 deacetylase</fullName>
    </submittedName>
</protein>
<comment type="caution">
    <text evidence="3">The sequence shown here is derived from an EMBL/GenBank/DDBJ whole genome shotgun (WGS) entry which is preliminary data.</text>
</comment>
<dbReference type="GO" id="GO:0000118">
    <property type="term" value="C:histone deacetylase complex"/>
    <property type="evidence" value="ECO:0007669"/>
    <property type="project" value="TreeGrafter"/>
</dbReference>
<evidence type="ECO:0000259" key="2">
    <source>
        <dbReference type="Pfam" id="PF00850"/>
    </source>
</evidence>
<accession>A0A7L1GGF0</accession>
<dbReference type="GO" id="GO:0004407">
    <property type="term" value="F:histone deacetylase activity"/>
    <property type="evidence" value="ECO:0007669"/>
    <property type="project" value="TreeGrafter"/>
</dbReference>
<feature type="non-terminal residue" evidence="3">
    <location>
        <position position="1"/>
    </location>
</feature>
<dbReference type="OrthoDB" id="424012at2759"/>
<dbReference type="Gene3D" id="3.40.800.20">
    <property type="entry name" value="Histone deacetylase domain"/>
    <property type="match status" value="2"/>
</dbReference>
<dbReference type="InterPro" id="IPR037138">
    <property type="entry name" value="His_deacetylse_dom_sf"/>
</dbReference>
<evidence type="ECO:0000313" key="4">
    <source>
        <dbReference type="Proteomes" id="UP000557230"/>
    </source>
</evidence>
<dbReference type="PANTHER" id="PTHR10625:SF28">
    <property type="entry name" value="HISTONE DEACETYLASE 5"/>
    <property type="match status" value="1"/>
</dbReference>
<feature type="domain" description="Histone deacetylase" evidence="2">
    <location>
        <begin position="144"/>
        <end position="197"/>
    </location>
</feature>